<proteinExistence type="predicted"/>
<dbReference type="AlphaFoldDB" id="A0AA41Y7N1"/>
<reference evidence="2" key="1">
    <citation type="submission" date="2022-10" db="EMBL/GenBank/DDBJ databases">
        <title>Gaoshiqiia sediminis gen. nov., sp. nov., isolated from coastal sediment.</title>
        <authorList>
            <person name="Yu W.X."/>
            <person name="Mu D.S."/>
            <person name="Du J.Z."/>
            <person name="Liang Y.Q."/>
        </authorList>
    </citation>
    <scope>NUCLEOTIDE SEQUENCE</scope>
    <source>
        <strain evidence="2">A06</strain>
    </source>
</reference>
<sequence>MKLAVIDLGTNTCNLLIAEIDGKTYRLLYQGKEGVKLGKGGIGKNLLTNEAFQRATAALQKHQQTIRRYQAEKVVTIATSAVRDAANQNEFAAHLMQRTGLELTVISGEEEARLIFEGVKLAVGNLPDDTLILDIGGGSNELIQTKNNAVLWKESFPLGMARVVEQFPISDPITTAEVATIEAYFEKGLANLWTQLNGTSISGLIGCSGAFDTLADLIDQTPPGTKQRIAQHIQMSDFEAVSSQIMSSTKAQREKMTGMEPLRVEMIVPSFILIRLLRKKLKISEITQTDFALREGVLYEWINH</sequence>
<dbReference type="SUPFAM" id="SSF53067">
    <property type="entry name" value="Actin-like ATPase domain"/>
    <property type="match status" value="2"/>
</dbReference>
<evidence type="ECO:0000313" key="2">
    <source>
        <dbReference type="EMBL" id="MCW0483360.1"/>
    </source>
</evidence>
<evidence type="ECO:0000259" key="1">
    <source>
        <dbReference type="Pfam" id="PF02541"/>
    </source>
</evidence>
<dbReference type="InterPro" id="IPR043129">
    <property type="entry name" value="ATPase_NBD"/>
</dbReference>
<comment type="caution">
    <text evidence="2">The sequence shown here is derived from an EMBL/GenBank/DDBJ whole genome shotgun (WGS) entry which is preliminary data.</text>
</comment>
<dbReference type="PANTHER" id="PTHR30005:SF0">
    <property type="entry name" value="RETROGRADE REGULATION PROTEIN 2"/>
    <property type="match status" value="1"/>
</dbReference>
<name>A0AA41Y7N1_9BACT</name>
<dbReference type="Gene3D" id="3.30.420.150">
    <property type="entry name" value="Exopolyphosphatase. Domain 2"/>
    <property type="match status" value="1"/>
</dbReference>
<accession>A0AA41Y7N1</accession>
<dbReference type="PANTHER" id="PTHR30005">
    <property type="entry name" value="EXOPOLYPHOSPHATASE"/>
    <property type="match status" value="1"/>
</dbReference>
<dbReference type="Gene3D" id="3.30.420.40">
    <property type="match status" value="1"/>
</dbReference>
<dbReference type="RefSeq" id="WP_282591962.1">
    <property type="nucleotide sequence ID" value="NZ_JAPAAF010000015.1"/>
</dbReference>
<gene>
    <name evidence="2" type="ORF">N2K84_11505</name>
</gene>
<dbReference type="GO" id="GO:0016462">
    <property type="term" value="F:pyrophosphatase activity"/>
    <property type="evidence" value="ECO:0007669"/>
    <property type="project" value="TreeGrafter"/>
</dbReference>
<feature type="domain" description="Ppx/GppA phosphatase N-terminal" evidence="1">
    <location>
        <begin position="17"/>
        <end position="302"/>
    </location>
</feature>
<dbReference type="InterPro" id="IPR050273">
    <property type="entry name" value="GppA/Ppx_hydrolase"/>
</dbReference>
<dbReference type="Proteomes" id="UP001163821">
    <property type="component" value="Unassembled WGS sequence"/>
</dbReference>
<evidence type="ECO:0000313" key="3">
    <source>
        <dbReference type="Proteomes" id="UP001163821"/>
    </source>
</evidence>
<protein>
    <submittedName>
        <fullName evidence="2">Phosphatase</fullName>
    </submittedName>
</protein>
<keyword evidence="3" id="KW-1185">Reference proteome</keyword>
<dbReference type="Pfam" id="PF02541">
    <property type="entry name" value="Ppx-GppA"/>
    <property type="match status" value="1"/>
</dbReference>
<dbReference type="InterPro" id="IPR003695">
    <property type="entry name" value="Ppx_GppA_N"/>
</dbReference>
<dbReference type="EMBL" id="JAPAAF010000015">
    <property type="protein sequence ID" value="MCW0483360.1"/>
    <property type="molecule type" value="Genomic_DNA"/>
</dbReference>
<organism evidence="2 3">
    <name type="scientific">Gaoshiqia sediminis</name>
    <dbReference type="NCBI Taxonomy" id="2986998"/>
    <lineage>
        <taxon>Bacteria</taxon>
        <taxon>Pseudomonadati</taxon>
        <taxon>Bacteroidota</taxon>
        <taxon>Bacteroidia</taxon>
        <taxon>Marinilabiliales</taxon>
        <taxon>Prolixibacteraceae</taxon>
        <taxon>Gaoshiqia</taxon>
    </lineage>
</organism>
<dbReference type="CDD" id="cd24055">
    <property type="entry name" value="ASKHA_NBD_ChPPX-like"/>
    <property type="match status" value="1"/>
</dbReference>